<protein>
    <recommendedName>
        <fullName evidence="4">Transmembrane protein</fullName>
    </recommendedName>
</protein>
<keyword evidence="1" id="KW-0812">Transmembrane</keyword>
<keyword evidence="1" id="KW-1133">Transmembrane helix</keyword>
<keyword evidence="2" id="KW-0732">Signal</keyword>
<keyword evidence="1" id="KW-0472">Membrane</keyword>
<sequence length="274" mass="30435">MYSMLGRLALMVCLSPVAAQHLRGAVFVPWQSIFSLESSTNSNMEMHVFESTSHGEATRTQREDVVCRGGLCQRTTARFSPWMSSIVVRTQSLPSLVMTRARQWMPVQHLIVQPQLDMDVMNALAQAVHEIEVEDGVEFEFDEARDTAPKPPPALFMSSARQANQTPYLIILAAASGLITFFTFFHFVRLCVGGSDADRPLESMGVPLVSDDPFLFSGSPALEMPATKSPTYTLDDWEDVAARECLVGVYEKANARAELRATRSYLSRMYANVA</sequence>
<evidence type="ECO:0008006" key="4">
    <source>
        <dbReference type="Google" id="ProtNLM"/>
    </source>
</evidence>
<evidence type="ECO:0000256" key="1">
    <source>
        <dbReference type="SAM" id="Phobius"/>
    </source>
</evidence>
<feature type="signal peptide" evidence="2">
    <location>
        <begin position="1"/>
        <end position="19"/>
    </location>
</feature>
<organism evidence="3">
    <name type="scientific">Noctiluca scintillans</name>
    <name type="common">Sea sparkle</name>
    <name type="synonym">Red tide dinoflagellate</name>
    <dbReference type="NCBI Taxonomy" id="2966"/>
    <lineage>
        <taxon>Eukaryota</taxon>
        <taxon>Sar</taxon>
        <taxon>Alveolata</taxon>
        <taxon>Dinophyceae</taxon>
        <taxon>Noctilucales</taxon>
        <taxon>Noctilucaceae</taxon>
        <taxon>Noctiluca</taxon>
    </lineage>
</organism>
<name>A0A7S1B1G5_NOCSC</name>
<feature type="chain" id="PRO_5031509904" description="Transmembrane protein" evidence="2">
    <location>
        <begin position="20"/>
        <end position="274"/>
    </location>
</feature>
<evidence type="ECO:0000313" key="3">
    <source>
        <dbReference type="EMBL" id="CAD8871681.1"/>
    </source>
</evidence>
<accession>A0A7S1B1G5</accession>
<gene>
    <name evidence="3" type="ORF">NSCI0253_LOCUS46038</name>
</gene>
<dbReference type="EMBL" id="HBFQ01064891">
    <property type="protein sequence ID" value="CAD8871681.1"/>
    <property type="molecule type" value="Transcribed_RNA"/>
</dbReference>
<dbReference type="AlphaFoldDB" id="A0A7S1B1G5"/>
<proteinExistence type="predicted"/>
<feature type="transmembrane region" description="Helical" evidence="1">
    <location>
        <begin position="168"/>
        <end position="192"/>
    </location>
</feature>
<reference evidence="3" key="1">
    <citation type="submission" date="2021-01" db="EMBL/GenBank/DDBJ databases">
        <authorList>
            <person name="Corre E."/>
            <person name="Pelletier E."/>
            <person name="Niang G."/>
            <person name="Scheremetjew M."/>
            <person name="Finn R."/>
            <person name="Kale V."/>
            <person name="Holt S."/>
            <person name="Cochrane G."/>
            <person name="Meng A."/>
            <person name="Brown T."/>
            <person name="Cohen L."/>
        </authorList>
    </citation>
    <scope>NUCLEOTIDE SEQUENCE</scope>
</reference>
<evidence type="ECO:0000256" key="2">
    <source>
        <dbReference type="SAM" id="SignalP"/>
    </source>
</evidence>